<keyword evidence="1" id="KW-0472">Membrane</keyword>
<comment type="caution">
    <text evidence="2">The sequence shown here is derived from an EMBL/GenBank/DDBJ whole genome shotgun (WGS) entry which is preliminary data.</text>
</comment>
<gene>
    <name evidence="2" type="ORF">ACFSAG_09550</name>
</gene>
<dbReference type="Proteomes" id="UP001597215">
    <property type="component" value="Unassembled WGS sequence"/>
</dbReference>
<reference evidence="3" key="1">
    <citation type="journal article" date="2019" name="Int. J. Syst. Evol. Microbiol.">
        <title>The Global Catalogue of Microorganisms (GCM) 10K type strain sequencing project: providing services to taxonomists for standard genome sequencing and annotation.</title>
        <authorList>
            <consortium name="The Broad Institute Genomics Platform"/>
            <consortium name="The Broad Institute Genome Sequencing Center for Infectious Disease"/>
            <person name="Wu L."/>
            <person name="Ma J."/>
        </authorList>
    </citation>
    <scope>NUCLEOTIDE SEQUENCE [LARGE SCALE GENOMIC DNA]</scope>
    <source>
        <strain evidence="3">CGMCC 1.12449</strain>
    </source>
</reference>
<organism evidence="2 3">
    <name type="scientific">Sphingorhabdus buctiana</name>
    <dbReference type="NCBI Taxonomy" id="1508805"/>
    <lineage>
        <taxon>Bacteria</taxon>
        <taxon>Pseudomonadati</taxon>
        <taxon>Pseudomonadota</taxon>
        <taxon>Alphaproteobacteria</taxon>
        <taxon>Sphingomonadales</taxon>
        <taxon>Sphingomonadaceae</taxon>
        <taxon>Sphingorhabdus</taxon>
    </lineage>
</organism>
<evidence type="ECO:0000313" key="2">
    <source>
        <dbReference type="EMBL" id="MFD1767088.1"/>
    </source>
</evidence>
<protein>
    <recommendedName>
        <fullName evidence="4">DUF3618 domain-containing protein</fullName>
    </recommendedName>
</protein>
<evidence type="ECO:0000256" key="1">
    <source>
        <dbReference type="SAM" id="Phobius"/>
    </source>
</evidence>
<sequence>MTDHDLKDQIARIRQTQAELDRIQLHLMSVVKDSKLEGSPAILVGKLLVGYAALLCVGIAIGKLV</sequence>
<keyword evidence="3" id="KW-1185">Reference proteome</keyword>
<keyword evidence="1" id="KW-0812">Transmembrane</keyword>
<dbReference type="RefSeq" id="WP_381514031.1">
    <property type="nucleotide sequence ID" value="NZ_JBHUEL010000008.1"/>
</dbReference>
<evidence type="ECO:0000313" key="3">
    <source>
        <dbReference type="Proteomes" id="UP001597215"/>
    </source>
</evidence>
<evidence type="ECO:0008006" key="4">
    <source>
        <dbReference type="Google" id="ProtNLM"/>
    </source>
</evidence>
<name>A0ABW4MDI6_9SPHN</name>
<keyword evidence="1" id="KW-1133">Transmembrane helix</keyword>
<accession>A0ABW4MDI6</accession>
<proteinExistence type="predicted"/>
<dbReference type="EMBL" id="JBHUEL010000008">
    <property type="protein sequence ID" value="MFD1767088.1"/>
    <property type="molecule type" value="Genomic_DNA"/>
</dbReference>
<feature type="transmembrane region" description="Helical" evidence="1">
    <location>
        <begin position="41"/>
        <end position="61"/>
    </location>
</feature>